<dbReference type="InterPro" id="IPR039425">
    <property type="entry name" value="RNA_pol_sigma-70-like"/>
</dbReference>
<feature type="region of interest" description="Disordered" evidence="6">
    <location>
        <begin position="1"/>
        <end position="20"/>
    </location>
</feature>
<feature type="compositionally biased region" description="Pro residues" evidence="6">
    <location>
        <begin position="210"/>
        <end position="224"/>
    </location>
</feature>
<dbReference type="Gene3D" id="1.10.1740.10">
    <property type="match status" value="1"/>
</dbReference>
<dbReference type="OrthoDB" id="9780326at2"/>
<dbReference type="PANTHER" id="PTHR43133">
    <property type="entry name" value="RNA POLYMERASE ECF-TYPE SIGMA FACTO"/>
    <property type="match status" value="1"/>
</dbReference>
<dbReference type="InterPro" id="IPR014284">
    <property type="entry name" value="RNA_pol_sigma-70_dom"/>
</dbReference>
<dbReference type="Proteomes" id="UP000264006">
    <property type="component" value="Chromosome"/>
</dbReference>
<name>A0A346XRL9_9ACTN</name>
<dbReference type="GO" id="GO:0006352">
    <property type="term" value="P:DNA-templated transcription initiation"/>
    <property type="evidence" value="ECO:0007669"/>
    <property type="project" value="InterPro"/>
</dbReference>
<dbReference type="PANTHER" id="PTHR43133:SF8">
    <property type="entry name" value="RNA POLYMERASE SIGMA FACTOR HI_1459-RELATED"/>
    <property type="match status" value="1"/>
</dbReference>
<dbReference type="NCBIfam" id="TIGR02937">
    <property type="entry name" value="sigma70-ECF"/>
    <property type="match status" value="1"/>
</dbReference>
<dbReference type="InterPro" id="IPR007627">
    <property type="entry name" value="RNA_pol_sigma70_r2"/>
</dbReference>
<dbReference type="AlphaFoldDB" id="A0A346XRL9"/>
<sequence length="224" mass="24769">MTQEEGARAETAGTTSNGEPTDEVLLRAAAHGDHAAFTALVHRHRDRVHAICLRYFRDPTDAQDATQETFLALHRGAGTFTGRSLFTTWLYRIAANTCHDITRKRERRPKTVAFDPDWTGTADDDVRALELGMDLSRALETLNEDHRQAVVLHSYYGYTYVEIAEHTGAAVGTIKSRVHRGLAQVARALDDADRSADRITDTDVDRMEPSGPPVHPSPDPPSPS</sequence>
<dbReference type="EMBL" id="CP031165">
    <property type="protein sequence ID" value="AXV04866.1"/>
    <property type="molecule type" value="Genomic_DNA"/>
</dbReference>
<evidence type="ECO:0000256" key="5">
    <source>
        <dbReference type="ARBA" id="ARBA00023163"/>
    </source>
</evidence>
<dbReference type="InterPro" id="IPR013325">
    <property type="entry name" value="RNA_pol_sigma_r2"/>
</dbReference>
<accession>A0A346XRL9</accession>
<comment type="similarity">
    <text evidence="1">Belongs to the sigma-70 factor family. ECF subfamily.</text>
</comment>
<evidence type="ECO:0000256" key="3">
    <source>
        <dbReference type="ARBA" id="ARBA00023082"/>
    </source>
</evidence>
<evidence type="ECO:0000259" key="8">
    <source>
        <dbReference type="Pfam" id="PF08281"/>
    </source>
</evidence>
<reference evidence="9 10" key="1">
    <citation type="submission" date="2018-09" db="EMBL/GenBank/DDBJ databases">
        <title>Complete genome sequence of Euzebya sp. DY32-46 isolated from seawater of Pacific Ocean.</title>
        <authorList>
            <person name="Xu L."/>
            <person name="Wu Y.-H."/>
            <person name="Xu X.-W."/>
        </authorList>
    </citation>
    <scope>NUCLEOTIDE SEQUENCE [LARGE SCALE GENOMIC DNA]</scope>
    <source>
        <strain evidence="9 10">DY32-46</strain>
    </source>
</reference>
<keyword evidence="10" id="KW-1185">Reference proteome</keyword>
<feature type="domain" description="RNA polymerase sigma factor 70 region 4 type 2" evidence="8">
    <location>
        <begin position="134"/>
        <end position="184"/>
    </location>
</feature>
<dbReference type="GO" id="GO:0016987">
    <property type="term" value="F:sigma factor activity"/>
    <property type="evidence" value="ECO:0007669"/>
    <property type="project" value="UniProtKB-KW"/>
</dbReference>
<proteinExistence type="inferred from homology"/>
<keyword evidence="2" id="KW-0805">Transcription regulation</keyword>
<keyword evidence="4" id="KW-0238">DNA-binding</keyword>
<keyword evidence="5" id="KW-0804">Transcription</keyword>
<organism evidence="9 10">
    <name type="scientific">Euzebya pacifica</name>
    <dbReference type="NCBI Taxonomy" id="1608957"/>
    <lineage>
        <taxon>Bacteria</taxon>
        <taxon>Bacillati</taxon>
        <taxon>Actinomycetota</taxon>
        <taxon>Nitriliruptoria</taxon>
        <taxon>Euzebyales</taxon>
    </lineage>
</organism>
<dbReference type="RefSeq" id="WP_114589752.1">
    <property type="nucleotide sequence ID" value="NZ_CP031165.1"/>
</dbReference>
<dbReference type="KEGG" id="euz:DVS28_a0158"/>
<feature type="domain" description="RNA polymerase sigma-70 region 2" evidence="7">
    <location>
        <begin position="40"/>
        <end position="108"/>
    </location>
</feature>
<evidence type="ECO:0000256" key="4">
    <source>
        <dbReference type="ARBA" id="ARBA00023125"/>
    </source>
</evidence>
<protein>
    <submittedName>
        <fullName evidence="9">RNA polymerase sigma-54 factor RpoN</fullName>
    </submittedName>
</protein>
<evidence type="ECO:0000313" key="10">
    <source>
        <dbReference type="Proteomes" id="UP000264006"/>
    </source>
</evidence>
<gene>
    <name evidence="9" type="ORF">DVS28_a0158</name>
</gene>
<dbReference type="GO" id="GO:0003677">
    <property type="term" value="F:DNA binding"/>
    <property type="evidence" value="ECO:0007669"/>
    <property type="project" value="UniProtKB-KW"/>
</dbReference>
<dbReference type="Pfam" id="PF08281">
    <property type="entry name" value="Sigma70_r4_2"/>
    <property type="match status" value="1"/>
</dbReference>
<dbReference type="InterPro" id="IPR013324">
    <property type="entry name" value="RNA_pol_sigma_r3/r4-like"/>
</dbReference>
<dbReference type="Pfam" id="PF04542">
    <property type="entry name" value="Sigma70_r2"/>
    <property type="match status" value="1"/>
</dbReference>
<dbReference type="InterPro" id="IPR013249">
    <property type="entry name" value="RNA_pol_sigma70_r4_t2"/>
</dbReference>
<dbReference type="SUPFAM" id="SSF88659">
    <property type="entry name" value="Sigma3 and sigma4 domains of RNA polymerase sigma factors"/>
    <property type="match status" value="1"/>
</dbReference>
<evidence type="ECO:0000256" key="6">
    <source>
        <dbReference type="SAM" id="MobiDB-lite"/>
    </source>
</evidence>
<evidence type="ECO:0000313" key="9">
    <source>
        <dbReference type="EMBL" id="AXV04866.1"/>
    </source>
</evidence>
<feature type="region of interest" description="Disordered" evidence="6">
    <location>
        <begin position="189"/>
        <end position="224"/>
    </location>
</feature>
<keyword evidence="3" id="KW-0731">Sigma factor</keyword>
<evidence type="ECO:0000256" key="2">
    <source>
        <dbReference type="ARBA" id="ARBA00023015"/>
    </source>
</evidence>
<dbReference type="CDD" id="cd06171">
    <property type="entry name" value="Sigma70_r4"/>
    <property type="match status" value="1"/>
</dbReference>
<evidence type="ECO:0000259" key="7">
    <source>
        <dbReference type="Pfam" id="PF04542"/>
    </source>
</evidence>
<feature type="compositionally biased region" description="Basic and acidic residues" evidence="6">
    <location>
        <begin position="189"/>
        <end position="208"/>
    </location>
</feature>
<dbReference type="InterPro" id="IPR036388">
    <property type="entry name" value="WH-like_DNA-bd_sf"/>
</dbReference>
<dbReference type="Gene3D" id="1.10.10.10">
    <property type="entry name" value="Winged helix-like DNA-binding domain superfamily/Winged helix DNA-binding domain"/>
    <property type="match status" value="1"/>
</dbReference>
<evidence type="ECO:0000256" key="1">
    <source>
        <dbReference type="ARBA" id="ARBA00010641"/>
    </source>
</evidence>
<dbReference type="SUPFAM" id="SSF88946">
    <property type="entry name" value="Sigma2 domain of RNA polymerase sigma factors"/>
    <property type="match status" value="1"/>
</dbReference>